<dbReference type="Gene3D" id="2.60.120.200">
    <property type="match status" value="1"/>
</dbReference>
<dbReference type="CDD" id="cd08023">
    <property type="entry name" value="GH16_laminarinase_like"/>
    <property type="match status" value="1"/>
</dbReference>
<gene>
    <name evidence="4" type="ORF">JoomaDRAFT_0929</name>
</gene>
<dbReference type="PROSITE" id="PS51257">
    <property type="entry name" value="PROKAR_LIPOPROTEIN"/>
    <property type="match status" value="1"/>
</dbReference>
<sequence>MKLLTLFCILLLSFSCSKSTNAQEPETSTDLKLIWEENFDSASLNKADWNLELGNGCPNNCGWGNNERQVYTTNNHQIKDGKLIITAKKEGDKYTSTRMTTQNKHQFQYGTIEARAKLPIGQGIWPAFWMLGANISEVGWPQCGEIDILEYVGKEPETVYTTIHTTDTHGENASSQKTPFKNIEEGFHNYKVNWTAEKIEFLVDNKLVYTYAPLEKTESNWPFNKPQFILLNMAIGGNFGGPEVDDSIFPQEYIVDYIKVYQTK</sequence>
<dbReference type="InterPro" id="IPR000757">
    <property type="entry name" value="Beta-glucanase-like"/>
</dbReference>
<comment type="similarity">
    <text evidence="1">Belongs to the glycosyl hydrolase 16 family.</text>
</comment>
<proteinExistence type="inferred from homology"/>
<keyword evidence="5" id="KW-1185">Reference proteome</keyword>
<dbReference type="GO" id="GO:0005975">
    <property type="term" value="P:carbohydrate metabolic process"/>
    <property type="evidence" value="ECO:0007669"/>
    <property type="project" value="InterPro"/>
</dbReference>
<dbReference type="SUPFAM" id="SSF49899">
    <property type="entry name" value="Concanavalin A-like lectins/glucanases"/>
    <property type="match status" value="1"/>
</dbReference>
<reference evidence="4 5" key="1">
    <citation type="submission" date="2012-02" db="EMBL/GenBank/DDBJ databases">
        <title>Improved High-Quality Draft genome of Joostella marina DSM 19592.</title>
        <authorList>
            <consortium name="US DOE Joint Genome Institute (JGI-PGF)"/>
            <person name="Lucas S."/>
            <person name="Copeland A."/>
            <person name="Lapidus A."/>
            <person name="Bruce D."/>
            <person name="Goodwin L."/>
            <person name="Pitluck S."/>
            <person name="Peters L."/>
            <person name="Chertkov O."/>
            <person name="Ovchinnikova G."/>
            <person name="Kyrpides N."/>
            <person name="Mavromatis K."/>
            <person name="Detter J.C."/>
            <person name="Han C."/>
            <person name="Land M."/>
            <person name="Hauser L."/>
            <person name="Markowitz V."/>
            <person name="Cheng J.-F."/>
            <person name="Hugenholtz P."/>
            <person name="Woyke T."/>
            <person name="Wu D."/>
            <person name="Tindall B."/>
            <person name="Brambilla E."/>
            <person name="Klenk H.-P."/>
            <person name="Eisen J.A."/>
        </authorList>
    </citation>
    <scope>NUCLEOTIDE SEQUENCE [LARGE SCALE GENOMIC DNA]</scope>
    <source>
        <strain evidence="4 5">DSM 19592</strain>
    </source>
</reference>
<dbReference type="InterPro" id="IPR013320">
    <property type="entry name" value="ConA-like_dom_sf"/>
</dbReference>
<dbReference type="STRING" id="926559.JoomaDRAFT_0929"/>
<dbReference type="AlphaFoldDB" id="I3C2V9"/>
<evidence type="ECO:0000313" key="5">
    <source>
        <dbReference type="Proteomes" id="UP000004690"/>
    </source>
</evidence>
<dbReference type="EMBL" id="JH651379">
    <property type="protein sequence ID" value="EIJ37952.1"/>
    <property type="molecule type" value="Genomic_DNA"/>
</dbReference>
<accession>I3C2V9</accession>
<dbReference type="PANTHER" id="PTHR10963:SF55">
    <property type="entry name" value="GLYCOSIDE HYDROLASE FAMILY 16 PROTEIN"/>
    <property type="match status" value="1"/>
</dbReference>
<evidence type="ECO:0000259" key="3">
    <source>
        <dbReference type="PROSITE" id="PS51762"/>
    </source>
</evidence>
<feature type="chain" id="PRO_5003668382" evidence="2">
    <location>
        <begin position="23"/>
        <end position="264"/>
    </location>
</feature>
<dbReference type="InterPro" id="IPR050546">
    <property type="entry name" value="Glycosyl_Hydrlase_16"/>
</dbReference>
<dbReference type="Pfam" id="PF00722">
    <property type="entry name" value="Glyco_hydro_16"/>
    <property type="match status" value="1"/>
</dbReference>
<evidence type="ECO:0000256" key="1">
    <source>
        <dbReference type="ARBA" id="ARBA00006865"/>
    </source>
</evidence>
<feature type="signal peptide" evidence="2">
    <location>
        <begin position="1"/>
        <end position="22"/>
    </location>
</feature>
<organism evidence="4 5">
    <name type="scientific">Galbibacter orientalis DSM 19592</name>
    <dbReference type="NCBI Taxonomy" id="926559"/>
    <lineage>
        <taxon>Bacteria</taxon>
        <taxon>Pseudomonadati</taxon>
        <taxon>Bacteroidota</taxon>
        <taxon>Flavobacteriia</taxon>
        <taxon>Flavobacteriales</taxon>
        <taxon>Flavobacteriaceae</taxon>
        <taxon>Galbibacter</taxon>
    </lineage>
</organism>
<keyword evidence="2" id="KW-0732">Signal</keyword>
<dbReference type="GO" id="GO:0004553">
    <property type="term" value="F:hydrolase activity, hydrolyzing O-glycosyl compounds"/>
    <property type="evidence" value="ECO:0007669"/>
    <property type="project" value="InterPro"/>
</dbReference>
<evidence type="ECO:0000313" key="4">
    <source>
        <dbReference type="EMBL" id="EIJ37952.1"/>
    </source>
</evidence>
<dbReference type="PROSITE" id="PS51762">
    <property type="entry name" value="GH16_2"/>
    <property type="match status" value="1"/>
</dbReference>
<dbReference type="eggNOG" id="COG2273">
    <property type="taxonomic scope" value="Bacteria"/>
</dbReference>
<name>I3C2V9_9FLAO</name>
<protein>
    <submittedName>
        <fullName evidence="4">Beta-glucanase/beta-glucan synthetase</fullName>
    </submittedName>
</protein>
<evidence type="ECO:0000256" key="2">
    <source>
        <dbReference type="SAM" id="SignalP"/>
    </source>
</evidence>
<dbReference type="OrthoDB" id="9809583at2"/>
<dbReference type="RefSeq" id="WP_008611030.1">
    <property type="nucleotide sequence ID" value="NZ_JH651379.1"/>
</dbReference>
<dbReference type="PANTHER" id="PTHR10963">
    <property type="entry name" value="GLYCOSYL HYDROLASE-RELATED"/>
    <property type="match status" value="1"/>
</dbReference>
<feature type="domain" description="GH16" evidence="3">
    <location>
        <begin position="33"/>
        <end position="264"/>
    </location>
</feature>
<dbReference type="Proteomes" id="UP000004690">
    <property type="component" value="Unassembled WGS sequence"/>
</dbReference>
<dbReference type="HOGENOM" id="CLU_019533_0_3_10"/>